<name>E0VJ57_PEDHC</name>
<reference evidence="4" key="2">
    <citation type="submission" date="2007-04" db="EMBL/GenBank/DDBJ databases">
        <title>The genome of the human body louse.</title>
        <authorList>
            <consortium name="The Human Body Louse Genome Consortium"/>
            <person name="Kirkness E."/>
            <person name="Walenz B."/>
            <person name="Hass B."/>
            <person name="Bruggner R."/>
            <person name="Strausberg R."/>
        </authorList>
    </citation>
    <scope>NUCLEOTIDE SEQUENCE</scope>
    <source>
        <strain evidence="4">USDA</strain>
    </source>
</reference>
<dbReference type="VEuPathDB" id="VectorBase:PHUM238880"/>
<reference evidence="4" key="1">
    <citation type="submission" date="2007-04" db="EMBL/GenBank/DDBJ databases">
        <title>Annotation of Pediculus humanus corporis strain USDA.</title>
        <authorList>
            <person name="Kirkness E."/>
            <person name="Hannick L."/>
            <person name="Hass B."/>
            <person name="Bruggner R."/>
            <person name="Lawson D."/>
            <person name="Bidwell S."/>
            <person name="Joardar V."/>
            <person name="Caler E."/>
            <person name="Walenz B."/>
            <person name="Inman J."/>
            <person name="Schobel S."/>
            <person name="Galinsky K."/>
            <person name="Amedeo P."/>
            <person name="Strausberg R."/>
        </authorList>
    </citation>
    <scope>NUCLEOTIDE SEQUENCE</scope>
    <source>
        <strain evidence="4">USDA</strain>
    </source>
</reference>
<sequence length="442" mass="51067">MRVKFLNVFYLFLFFKLTLGRGIRSESEQFSLNSDFTNGKKIQGIDHSLIKELDKSIDTYQHNSKTIPVLLEKVKSPAVIEQGTDPTHQSVDQENIGNEKRRKFLTNKNYSTLNLTVEYVPEKENETWNSDFYKKVMNLKTESSPESTCQVTTENLVATAQATVTRALKELCNANDMEEKFQDLESSITKQLINIRNMILNLEERLEEHGDTVVYNQKKLSSSLSKSCPGSLSVGNGGNYLPNFDLNNKNQKSNSGINDDVSDESVSGTRDAEIIKFNSSIHIETALNSPPKKVFTYYWKIGDMTHKLTSWNPRKSLRSQSFYIFPSGYRMYMRVFPRKNEDNFFVRVGITKGEFDESLKWPFPLKHKIHILDQTKEGRLFEDIASRTWDPNLLCSDFNWQKPVKGDNHECTEVAFPHDVLRQREYIRKDTLVLKLTVYLES</sequence>
<dbReference type="InterPro" id="IPR008974">
    <property type="entry name" value="TRAF-like"/>
</dbReference>
<evidence type="ECO:0000313" key="6">
    <source>
        <dbReference type="Proteomes" id="UP000009046"/>
    </source>
</evidence>
<dbReference type="eggNOG" id="ENOG502S5V2">
    <property type="taxonomic scope" value="Eukaryota"/>
</dbReference>
<dbReference type="RefSeq" id="XP_002426151.1">
    <property type="nucleotide sequence ID" value="XM_002426106.1"/>
</dbReference>
<dbReference type="InterPro" id="IPR049342">
    <property type="entry name" value="TRAF1-6_MATH_dom"/>
</dbReference>
<dbReference type="Proteomes" id="UP000009046">
    <property type="component" value="Unassembled WGS sequence"/>
</dbReference>
<accession>E0VJ57</accession>
<dbReference type="InParanoid" id="E0VJ57"/>
<reference evidence="5" key="3">
    <citation type="submission" date="2020-05" db="UniProtKB">
        <authorList>
            <consortium name="EnsemblMetazoa"/>
        </authorList>
    </citation>
    <scope>IDENTIFICATION</scope>
    <source>
        <strain evidence="5">USDA</strain>
    </source>
</reference>
<dbReference type="CTD" id="8230427"/>
<dbReference type="OMA" id="MNLAFRN"/>
<dbReference type="STRING" id="121224.E0VJ57"/>
<dbReference type="AlphaFoldDB" id="E0VJ57"/>
<feature type="domain" description="MATH" evidence="3">
    <location>
        <begin position="294"/>
        <end position="438"/>
    </location>
</feature>
<evidence type="ECO:0000259" key="3">
    <source>
        <dbReference type="PROSITE" id="PS50144"/>
    </source>
</evidence>
<dbReference type="PROSITE" id="PS50144">
    <property type="entry name" value="MATH"/>
    <property type="match status" value="1"/>
</dbReference>
<feature type="signal peptide" evidence="2">
    <location>
        <begin position="1"/>
        <end position="20"/>
    </location>
</feature>
<dbReference type="Gene3D" id="2.60.210.10">
    <property type="entry name" value="Apoptosis, Tumor Necrosis Factor Receptor Associated Protein 2, Chain A"/>
    <property type="match status" value="1"/>
</dbReference>
<proteinExistence type="predicted"/>
<keyword evidence="4" id="KW-0675">Receptor</keyword>
<dbReference type="OrthoDB" id="6475149at2759"/>
<dbReference type="EMBL" id="AAZO01002771">
    <property type="status" value="NOT_ANNOTATED_CDS"/>
    <property type="molecule type" value="Genomic_DNA"/>
</dbReference>
<dbReference type="EMBL" id="DS235219">
    <property type="protein sequence ID" value="EEB13413.1"/>
    <property type="molecule type" value="Genomic_DNA"/>
</dbReference>
<evidence type="ECO:0000313" key="5">
    <source>
        <dbReference type="EnsemblMetazoa" id="PHUM238880-PA"/>
    </source>
</evidence>
<dbReference type="KEGG" id="phu:Phum_PHUM238880"/>
<dbReference type="Pfam" id="PF21355">
    <property type="entry name" value="TRAF-mep_MATH"/>
    <property type="match status" value="1"/>
</dbReference>
<keyword evidence="6" id="KW-1185">Reference proteome</keyword>
<feature type="region of interest" description="Disordered" evidence="1">
    <location>
        <begin position="244"/>
        <end position="265"/>
    </location>
</feature>
<evidence type="ECO:0000256" key="1">
    <source>
        <dbReference type="SAM" id="MobiDB-lite"/>
    </source>
</evidence>
<dbReference type="SUPFAM" id="SSF49599">
    <property type="entry name" value="TRAF domain-like"/>
    <property type="match status" value="1"/>
</dbReference>
<feature type="compositionally biased region" description="Polar residues" evidence="1">
    <location>
        <begin position="245"/>
        <end position="257"/>
    </location>
</feature>
<dbReference type="HOGENOM" id="CLU_620099_0_0_1"/>
<evidence type="ECO:0000256" key="2">
    <source>
        <dbReference type="SAM" id="SignalP"/>
    </source>
</evidence>
<feature type="chain" id="PRO_5011412485" evidence="2">
    <location>
        <begin position="21"/>
        <end position="442"/>
    </location>
</feature>
<keyword evidence="2" id="KW-0732">Signal</keyword>
<gene>
    <name evidence="5" type="primary">8230427</name>
    <name evidence="4" type="ORF">Phum_PHUM238880</name>
</gene>
<evidence type="ECO:0000313" key="4">
    <source>
        <dbReference type="EMBL" id="EEB13413.1"/>
    </source>
</evidence>
<protein>
    <submittedName>
        <fullName evidence="4 5">TNF receptor-associated factor, putative</fullName>
    </submittedName>
</protein>
<dbReference type="InterPro" id="IPR002083">
    <property type="entry name" value="MATH/TRAF_dom"/>
</dbReference>
<organism>
    <name type="scientific">Pediculus humanus subsp. corporis</name>
    <name type="common">Body louse</name>
    <dbReference type="NCBI Taxonomy" id="121224"/>
    <lineage>
        <taxon>Eukaryota</taxon>
        <taxon>Metazoa</taxon>
        <taxon>Ecdysozoa</taxon>
        <taxon>Arthropoda</taxon>
        <taxon>Hexapoda</taxon>
        <taxon>Insecta</taxon>
        <taxon>Pterygota</taxon>
        <taxon>Neoptera</taxon>
        <taxon>Paraneoptera</taxon>
        <taxon>Psocodea</taxon>
        <taxon>Troctomorpha</taxon>
        <taxon>Phthiraptera</taxon>
        <taxon>Anoplura</taxon>
        <taxon>Pediculidae</taxon>
        <taxon>Pediculus</taxon>
    </lineage>
</organism>
<dbReference type="EnsemblMetazoa" id="PHUM238880-RA">
    <property type="protein sequence ID" value="PHUM238880-PA"/>
    <property type="gene ID" value="PHUM238880"/>
</dbReference>
<dbReference type="GeneID" id="8230427"/>